<protein>
    <recommendedName>
        <fullName evidence="2">Ricin B lectin domain-containing protein</fullName>
    </recommendedName>
</protein>
<proteinExistence type="predicted"/>
<evidence type="ECO:0000313" key="4">
    <source>
        <dbReference type="Proteomes" id="UP000027178"/>
    </source>
</evidence>
<dbReference type="Pfam" id="PF14200">
    <property type="entry name" value="RicinB_lectin_2"/>
    <property type="match status" value="1"/>
</dbReference>
<reference evidence="3 4" key="1">
    <citation type="submission" date="2014-05" db="EMBL/GenBank/DDBJ databases">
        <title>Draft Genome Sequence of Kitasatospora cheerisanensis KCTC 2395.</title>
        <authorList>
            <person name="Nam D.H."/>
        </authorList>
    </citation>
    <scope>NUCLEOTIDE SEQUENCE [LARGE SCALE GENOMIC DNA]</scope>
    <source>
        <strain evidence="3 4">KCTC 2395</strain>
    </source>
</reference>
<name>A0A066Z1M6_9ACTN</name>
<organism evidence="3 4">
    <name type="scientific">Kitasatospora cheerisanensis KCTC 2395</name>
    <dbReference type="NCBI Taxonomy" id="1348663"/>
    <lineage>
        <taxon>Bacteria</taxon>
        <taxon>Bacillati</taxon>
        <taxon>Actinomycetota</taxon>
        <taxon>Actinomycetes</taxon>
        <taxon>Kitasatosporales</taxon>
        <taxon>Streptomycetaceae</taxon>
        <taxon>Kitasatospora</taxon>
    </lineage>
</organism>
<dbReference type="PROSITE" id="PS50231">
    <property type="entry name" value="RICIN_B_LECTIN"/>
    <property type="match status" value="1"/>
</dbReference>
<evidence type="ECO:0000313" key="3">
    <source>
        <dbReference type="EMBL" id="KDN87417.1"/>
    </source>
</evidence>
<evidence type="ECO:0000256" key="1">
    <source>
        <dbReference type="SAM" id="SignalP"/>
    </source>
</evidence>
<comment type="caution">
    <text evidence="3">The sequence shown here is derived from an EMBL/GenBank/DDBJ whole genome shotgun (WGS) entry which is preliminary data.</text>
</comment>
<dbReference type="RefSeq" id="WP_051652701.1">
    <property type="nucleotide sequence ID" value="NZ_KK853997.1"/>
</dbReference>
<dbReference type="AlphaFoldDB" id="A0A066Z1M6"/>
<dbReference type="HOGENOM" id="CLU_1022242_0_0_11"/>
<feature type="signal peptide" evidence="1">
    <location>
        <begin position="1"/>
        <end position="29"/>
    </location>
</feature>
<dbReference type="EMBL" id="JNBY01000035">
    <property type="protein sequence ID" value="KDN87417.1"/>
    <property type="molecule type" value="Genomic_DNA"/>
</dbReference>
<dbReference type="PATRIC" id="fig|1348663.4.peg.751"/>
<accession>A0A066Z1M6</accession>
<gene>
    <name evidence="3" type="ORF">KCH_07890</name>
</gene>
<dbReference type="Proteomes" id="UP000027178">
    <property type="component" value="Unassembled WGS sequence"/>
</dbReference>
<dbReference type="CDD" id="cd23415">
    <property type="entry name" value="beta-trefoil_Ricin_AH"/>
    <property type="match status" value="1"/>
</dbReference>
<dbReference type="Gene3D" id="2.80.10.50">
    <property type="match status" value="1"/>
</dbReference>
<keyword evidence="1" id="KW-0732">Signal</keyword>
<dbReference type="Gene3D" id="2.30.30.40">
    <property type="entry name" value="SH3 Domains"/>
    <property type="match status" value="1"/>
</dbReference>
<dbReference type="eggNOG" id="COG0515">
    <property type="taxonomic scope" value="Bacteria"/>
</dbReference>
<feature type="domain" description="Ricin B lectin" evidence="2">
    <location>
        <begin position="64"/>
        <end position="124"/>
    </location>
</feature>
<dbReference type="InterPro" id="IPR035992">
    <property type="entry name" value="Ricin_B-like_lectins"/>
</dbReference>
<dbReference type="SUPFAM" id="SSF50370">
    <property type="entry name" value="Ricin B-like lectins"/>
    <property type="match status" value="1"/>
</dbReference>
<evidence type="ECO:0000259" key="2">
    <source>
        <dbReference type="Pfam" id="PF14200"/>
    </source>
</evidence>
<dbReference type="InterPro" id="IPR000772">
    <property type="entry name" value="Ricin_B_lectin"/>
</dbReference>
<sequence>MKTNPPAARRIVRALAVVLTALLAFGATSATGATSAAGATATPGAVDATGVGPGGVTVRGSLIEGGTVVLVNQNTGRCIDDSLGYGLRAFGCNGLDYQQFTAHKWGDGTWELKNRNTQRCIDDSAGAGLRAFGCNALNYQSWFEHKWDDGTRELKNQNTGRCIEDSAGSGLRAQGCNALDRQSWYDNPPACGWTPANDSHDPGSFIAGPVNIRTGQSTICGVVGQAAQGDGAWIRCSNVNSIGETWFYLESNGKVGWVRSGSVQMGWTPLGC</sequence>
<feature type="chain" id="PRO_5038529481" description="Ricin B lectin domain-containing protein" evidence="1">
    <location>
        <begin position="30"/>
        <end position="272"/>
    </location>
</feature>
<keyword evidence="4" id="KW-1185">Reference proteome</keyword>